<sequence length="203" mass="23852">MSQNRINCVDCDSIHINWVSTIFDIPLCDDCAKVHKQFFSNHSLIKSANPQDIFAINGNSFYKTLVKSERKHKNFDHQNLKTERYNFIYDKYISKQFAISKTKMRKQNEIKSEIRFCDYFVVLKRGKIVKNDSTSLSKIEYSPIVTDRYPLTDYEDYKLSPSIGMFVFPDNIYLLTNPSYTKYSFFTLTNENGVRQFGACLIF</sequence>
<name>A0ABV2AMZ6_9EUKA</name>
<keyword evidence="3" id="KW-1185">Reference proteome</keyword>
<protein>
    <recommendedName>
        <fullName evidence="1">UDENN domain-containing protein</fullName>
    </recommendedName>
</protein>
<evidence type="ECO:0000313" key="2">
    <source>
        <dbReference type="EMBL" id="MES1920692.1"/>
    </source>
</evidence>
<dbReference type="InterPro" id="IPR037278">
    <property type="entry name" value="ARFGAP/RecO"/>
</dbReference>
<comment type="caution">
    <text evidence="2">The sequence shown here is derived from an EMBL/GenBank/DDBJ whole genome shotgun (WGS) entry which is preliminary data.</text>
</comment>
<accession>A0ABV2AMZ6</accession>
<feature type="domain" description="UDENN" evidence="1">
    <location>
        <begin position="125"/>
        <end position="203"/>
    </location>
</feature>
<dbReference type="Pfam" id="PF03456">
    <property type="entry name" value="uDENN"/>
    <property type="match status" value="1"/>
</dbReference>
<dbReference type="InterPro" id="IPR001164">
    <property type="entry name" value="ArfGAP_dom"/>
</dbReference>
<gene>
    <name evidence="2" type="ORF">MHBO_002336</name>
</gene>
<dbReference type="SUPFAM" id="SSF57863">
    <property type="entry name" value="ArfGap/RecO-like zinc finger"/>
    <property type="match status" value="1"/>
</dbReference>
<dbReference type="InterPro" id="IPR005113">
    <property type="entry name" value="uDENN_dom"/>
</dbReference>
<dbReference type="Pfam" id="PF01412">
    <property type="entry name" value="ArfGap"/>
    <property type="match status" value="1"/>
</dbReference>
<dbReference type="Gene3D" id="3.30.450.200">
    <property type="match status" value="1"/>
</dbReference>
<dbReference type="PROSITE" id="PS50211">
    <property type="entry name" value="DENN"/>
    <property type="match status" value="1"/>
</dbReference>
<evidence type="ECO:0000259" key="1">
    <source>
        <dbReference type="PROSITE" id="PS50211"/>
    </source>
</evidence>
<proteinExistence type="predicted"/>
<dbReference type="InterPro" id="IPR037516">
    <property type="entry name" value="Tripartite_DENN"/>
</dbReference>
<dbReference type="Proteomes" id="UP001439008">
    <property type="component" value="Unassembled WGS sequence"/>
</dbReference>
<evidence type="ECO:0000313" key="3">
    <source>
        <dbReference type="Proteomes" id="UP001439008"/>
    </source>
</evidence>
<dbReference type="Gene3D" id="1.10.220.150">
    <property type="entry name" value="Arf GTPase activating protein"/>
    <property type="match status" value="1"/>
</dbReference>
<reference evidence="2 3" key="1">
    <citation type="journal article" date="2024" name="BMC Biol.">
        <title>Comparative genomics of Ascetosporea gives new insight into the evolutionary basis for animal parasitism in Rhizaria.</title>
        <authorList>
            <person name="Hiltunen Thoren M."/>
            <person name="Onut-Brannstrom I."/>
            <person name="Alfjorden A."/>
            <person name="Peckova H."/>
            <person name="Swords F."/>
            <person name="Hooper C."/>
            <person name="Holzer A.S."/>
            <person name="Bass D."/>
            <person name="Burki F."/>
        </authorList>
    </citation>
    <scope>NUCLEOTIDE SEQUENCE [LARGE SCALE GENOMIC DNA]</scope>
    <source>
        <strain evidence="2">20-A016</strain>
    </source>
</reference>
<dbReference type="SMART" id="SM00800">
    <property type="entry name" value="uDENN"/>
    <property type="match status" value="1"/>
</dbReference>
<dbReference type="InterPro" id="IPR038508">
    <property type="entry name" value="ArfGAP_dom_sf"/>
</dbReference>
<feature type="non-terminal residue" evidence="2">
    <location>
        <position position="203"/>
    </location>
</feature>
<dbReference type="EMBL" id="JBDODL010000808">
    <property type="protein sequence ID" value="MES1920692.1"/>
    <property type="molecule type" value="Genomic_DNA"/>
</dbReference>
<organism evidence="2 3">
    <name type="scientific">Bonamia ostreae</name>
    <dbReference type="NCBI Taxonomy" id="126728"/>
    <lineage>
        <taxon>Eukaryota</taxon>
        <taxon>Sar</taxon>
        <taxon>Rhizaria</taxon>
        <taxon>Endomyxa</taxon>
        <taxon>Ascetosporea</taxon>
        <taxon>Haplosporida</taxon>
        <taxon>Bonamia</taxon>
    </lineage>
</organism>